<accession>A0A7J7HGX0</accession>
<comment type="similarity">
    <text evidence="4">Belongs to the shikimate kinase family.</text>
</comment>
<dbReference type="PROSITE" id="PS01128">
    <property type="entry name" value="SHIKIMATE_KINASE"/>
    <property type="match status" value="1"/>
</dbReference>
<evidence type="ECO:0000256" key="6">
    <source>
        <dbReference type="ARBA" id="ARBA00022605"/>
    </source>
</evidence>
<keyword evidence="10" id="KW-0067">ATP-binding</keyword>
<evidence type="ECO:0000256" key="7">
    <source>
        <dbReference type="ARBA" id="ARBA00022679"/>
    </source>
</evidence>
<evidence type="ECO:0000256" key="11">
    <source>
        <dbReference type="ARBA" id="ARBA00023141"/>
    </source>
</evidence>
<evidence type="ECO:0000256" key="2">
    <source>
        <dbReference type="ARBA" id="ARBA00004229"/>
    </source>
</evidence>
<evidence type="ECO:0000256" key="8">
    <source>
        <dbReference type="ARBA" id="ARBA00022741"/>
    </source>
</evidence>
<dbReference type="FunFam" id="3.40.50.300:FF:001033">
    <property type="entry name" value="Shikimate kinase 2, chloroplastic"/>
    <property type="match status" value="1"/>
</dbReference>
<gene>
    <name evidence="14" type="ORF">HYC85_009172</name>
</gene>
<dbReference type="EC" id="2.7.1.71" evidence="5"/>
<evidence type="ECO:0000256" key="1">
    <source>
        <dbReference type="ARBA" id="ARBA00002641"/>
    </source>
</evidence>
<dbReference type="GO" id="GO:0005524">
    <property type="term" value="F:ATP binding"/>
    <property type="evidence" value="ECO:0007669"/>
    <property type="project" value="UniProtKB-KW"/>
</dbReference>
<dbReference type="GO" id="GO:0009423">
    <property type="term" value="P:chorismate biosynthetic process"/>
    <property type="evidence" value="ECO:0007669"/>
    <property type="project" value="UniProtKB-UniPathway"/>
</dbReference>
<reference evidence="14 15" key="2">
    <citation type="submission" date="2020-07" db="EMBL/GenBank/DDBJ databases">
        <title>Genome assembly of wild tea tree DASZ reveals pedigree and selection history of tea varieties.</title>
        <authorList>
            <person name="Zhang W."/>
        </authorList>
    </citation>
    <scope>NUCLEOTIDE SEQUENCE [LARGE SCALE GENOMIC DNA]</scope>
    <source>
        <strain evidence="15">cv. G240</strain>
        <tissue evidence="14">Leaf</tissue>
    </source>
</reference>
<dbReference type="PRINTS" id="PR01100">
    <property type="entry name" value="SHIKIMTKNASE"/>
</dbReference>
<dbReference type="EMBL" id="JACBKZ010000004">
    <property type="protein sequence ID" value="KAF5951228.1"/>
    <property type="molecule type" value="Genomic_DNA"/>
</dbReference>
<dbReference type="PANTHER" id="PTHR21087">
    <property type="entry name" value="SHIKIMATE KINASE"/>
    <property type="match status" value="1"/>
</dbReference>
<dbReference type="GO" id="GO:0004765">
    <property type="term" value="F:shikimate kinase activity"/>
    <property type="evidence" value="ECO:0007669"/>
    <property type="project" value="UniProtKB-EC"/>
</dbReference>
<dbReference type="GO" id="GO:0005829">
    <property type="term" value="C:cytosol"/>
    <property type="evidence" value="ECO:0007669"/>
    <property type="project" value="TreeGrafter"/>
</dbReference>
<comment type="subcellular location">
    <subcellularLocation>
        <location evidence="2">Plastid</location>
        <location evidence="2">Chloroplast</location>
    </subcellularLocation>
</comment>
<keyword evidence="15" id="KW-1185">Reference proteome</keyword>
<dbReference type="Pfam" id="PF01202">
    <property type="entry name" value="SKI"/>
    <property type="match status" value="1"/>
</dbReference>
<keyword evidence="9" id="KW-0418">Kinase</keyword>
<name>A0A7J7HGX0_CAMSI</name>
<organism evidence="14 15">
    <name type="scientific">Camellia sinensis</name>
    <name type="common">Tea plant</name>
    <name type="synonym">Thea sinensis</name>
    <dbReference type="NCBI Taxonomy" id="4442"/>
    <lineage>
        <taxon>Eukaryota</taxon>
        <taxon>Viridiplantae</taxon>
        <taxon>Streptophyta</taxon>
        <taxon>Embryophyta</taxon>
        <taxon>Tracheophyta</taxon>
        <taxon>Spermatophyta</taxon>
        <taxon>Magnoliopsida</taxon>
        <taxon>eudicotyledons</taxon>
        <taxon>Gunneridae</taxon>
        <taxon>Pentapetalae</taxon>
        <taxon>asterids</taxon>
        <taxon>Ericales</taxon>
        <taxon>Theaceae</taxon>
        <taxon>Camellia</taxon>
    </lineage>
</organism>
<evidence type="ECO:0000256" key="12">
    <source>
        <dbReference type="ARBA" id="ARBA00048567"/>
    </source>
</evidence>
<dbReference type="Gene3D" id="3.40.50.300">
    <property type="entry name" value="P-loop containing nucleotide triphosphate hydrolases"/>
    <property type="match status" value="1"/>
</dbReference>
<comment type="catalytic activity">
    <reaction evidence="12">
        <text>shikimate + ATP = 3-phosphoshikimate + ADP + H(+)</text>
        <dbReference type="Rhea" id="RHEA:13121"/>
        <dbReference type="ChEBI" id="CHEBI:15378"/>
        <dbReference type="ChEBI" id="CHEBI:30616"/>
        <dbReference type="ChEBI" id="CHEBI:36208"/>
        <dbReference type="ChEBI" id="CHEBI:145989"/>
        <dbReference type="ChEBI" id="CHEBI:456216"/>
        <dbReference type="EC" id="2.7.1.71"/>
    </reaction>
</comment>
<evidence type="ECO:0000313" key="14">
    <source>
        <dbReference type="EMBL" id="KAF5951228.1"/>
    </source>
</evidence>
<protein>
    <recommendedName>
        <fullName evidence="5">shikimate kinase</fullName>
        <ecNumber evidence="5">2.7.1.71</ecNumber>
    </recommendedName>
</protein>
<evidence type="ECO:0000256" key="13">
    <source>
        <dbReference type="SAM" id="MobiDB-lite"/>
    </source>
</evidence>
<feature type="region of interest" description="Disordered" evidence="13">
    <location>
        <begin position="60"/>
        <end position="80"/>
    </location>
</feature>
<dbReference type="PANTHER" id="PTHR21087:SF20">
    <property type="entry name" value="SHIKIMATE KINASE"/>
    <property type="match status" value="1"/>
</dbReference>
<keyword evidence="7" id="KW-0808">Transferase</keyword>
<dbReference type="GO" id="GO:0009507">
    <property type="term" value="C:chloroplast"/>
    <property type="evidence" value="ECO:0007669"/>
    <property type="project" value="UniProtKB-SubCell"/>
</dbReference>
<dbReference type="SUPFAM" id="SSF52540">
    <property type="entry name" value="P-loop containing nucleoside triphosphate hydrolases"/>
    <property type="match status" value="1"/>
</dbReference>
<comment type="pathway">
    <text evidence="3">Metabolic intermediate biosynthesis; chorismate biosynthesis; chorismate from D-erythrose 4-phosphate and phosphoenolpyruvate: step 5/7.</text>
</comment>
<evidence type="ECO:0000256" key="9">
    <source>
        <dbReference type="ARBA" id="ARBA00022777"/>
    </source>
</evidence>
<keyword evidence="11" id="KW-0057">Aromatic amino acid biosynthesis</keyword>
<dbReference type="UniPathway" id="UPA00053">
    <property type="reaction ID" value="UER00088"/>
</dbReference>
<evidence type="ECO:0000256" key="5">
    <source>
        <dbReference type="ARBA" id="ARBA00012154"/>
    </source>
</evidence>
<dbReference type="AlphaFoldDB" id="A0A7J7HGX0"/>
<feature type="compositionally biased region" description="Polar residues" evidence="13">
    <location>
        <begin position="67"/>
        <end position="80"/>
    </location>
</feature>
<dbReference type="InterPro" id="IPR027417">
    <property type="entry name" value="P-loop_NTPase"/>
</dbReference>
<dbReference type="Proteomes" id="UP000593564">
    <property type="component" value="Unassembled WGS sequence"/>
</dbReference>
<dbReference type="InterPro" id="IPR023000">
    <property type="entry name" value="Shikimate_kinase_CS"/>
</dbReference>
<dbReference type="CDD" id="cd00464">
    <property type="entry name" value="SK"/>
    <property type="match status" value="1"/>
</dbReference>
<comment type="caution">
    <text evidence="14">The sequence shown here is derived from an EMBL/GenBank/DDBJ whole genome shotgun (WGS) entry which is preliminary data.</text>
</comment>
<dbReference type="HAMAP" id="MF_00109">
    <property type="entry name" value="Shikimate_kinase"/>
    <property type="match status" value="1"/>
</dbReference>
<keyword evidence="6" id="KW-0028">Amino-acid biosynthesis</keyword>
<comment type="function">
    <text evidence="1">Catalyzes the specific phosphorylation of the 3-hydroxyl group of shikimic acid using ATP as a cosubstrate.</text>
</comment>
<dbReference type="GO" id="GO:0008652">
    <property type="term" value="P:amino acid biosynthetic process"/>
    <property type="evidence" value="ECO:0007669"/>
    <property type="project" value="UniProtKB-KW"/>
</dbReference>
<evidence type="ECO:0000256" key="4">
    <source>
        <dbReference type="ARBA" id="ARBA00006997"/>
    </source>
</evidence>
<evidence type="ECO:0000256" key="10">
    <source>
        <dbReference type="ARBA" id="ARBA00022840"/>
    </source>
</evidence>
<dbReference type="InterPro" id="IPR000623">
    <property type="entry name" value="Shikimate_kinase/TSH1"/>
</dbReference>
<reference evidence="15" key="1">
    <citation type="journal article" date="2020" name="Nat. Commun.">
        <title>Genome assembly of wild tea tree DASZ reveals pedigree and selection history of tea varieties.</title>
        <authorList>
            <person name="Zhang W."/>
            <person name="Zhang Y."/>
            <person name="Qiu H."/>
            <person name="Guo Y."/>
            <person name="Wan H."/>
            <person name="Zhang X."/>
            <person name="Scossa F."/>
            <person name="Alseekh S."/>
            <person name="Zhang Q."/>
            <person name="Wang P."/>
            <person name="Xu L."/>
            <person name="Schmidt M.H."/>
            <person name="Jia X."/>
            <person name="Li D."/>
            <person name="Zhu A."/>
            <person name="Guo F."/>
            <person name="Chen W."/>
            <person name="Ni D."/>
            <person name="Usadel B."/>
            <person name="Fernie A.R."/>
            <person name="Wen W."/>
        </authorList>
    </citation>
    <scope>NUCLEOTIDE SEQUENCE [LARGE SCALE GENOMIC DNA]</scope>
    <source>
        <strain evidence="15">cv. G240</strain>
    </source>
</reference>
<dbReference type="InterPro" id="IPR031322">
    <property type="entry name" value="Shikimate/glucono_kinase"/>
</dbReference>
<dbReference type="GO" id="GO:0009073">
    <property type="term" value="P:aromatic amino acid family biosynthetic process"/>
    <property type="evidence" value="ECO:0007669"/>
    <property type="project" value="UniProtKB-KW"/>
</dbReference>
<proteinExistence type="inferred from homology"/>
<keyword evidence="8" id="KW-0547">Nucleotide-binding</keyword>
<sequence>MEATCGTTLQFASPWIGSEKIEGRLNGFLRVSQRRRKDYRLKSIHFTEFQWRTESTPRRRVSSSVSHPCNDSQAPAPQSGNFHSFDENWLLKRKGEEVASYLNGRCIFLVGMMGSGKTTVGKILSEALAYSFVDSDKYVEESLGGSTVAQIFKKFGESFFRDYESEALRNLSLMPRQVVATGGGVVIRPINWEYMKEGVTVYLDVPLDALARRIAAVGTGSRPLLDFDSGDAYTKAFMGLFTLSKKREHAYASADATVSLQYIAADLGLDISDITPTAIALEVLVQIENFLQRNNGMSIQMFP</sequence>
<evidence type="ECO:0000256" key="3">
    <source>
        <dbReference type="ARBA" id="ARBA00004842"/>
    </source>
</evidence>
<evidence type="ECO:0000313" key="15">
    <source>
        <dbReference type="Proteomes" id="UP000593564"/>
    </source>
</evidence>